<sequence>MHAAQLRSLSYWAAHYKQAPFYREGLSFSDYAPAIYLGIAARGDHPEACFKDLEAELEERYAQVRQGSRLNWIRAVEVAEAAWHSIHDEAVAA</sequence>
<dbReference type="RefSeq" id="WP_363797385.1">
    <property type="nucleotide sequence ID" value="NZ_CP159925.1"/>
</dbReference>
<organism evidence="1">
    <name type="scientific">Lysobacter firmicutimachus</name>
    <dbReference type="NCBI Taxonomy" id="1792846"/>
    <lineage>
        <taxon>Bacteria</taxon>
        <taxon>Pseudomonadati</taxon>
        <taxon>Pseudomonadota</taxon>
        <taxon>Gammaproteobacteria</taxon>
        <taxon>Lysobacterales</taxon>
        <taxon>Lysobacteraceae</taxon>
        <taxon>Lysobacter</taxon>
    </lineage>
</organism>
<evidence type="ECO:0008006" key="2">
    <source>
        <dbReference type="Google" id="ProtNLM"/>
    </source>
</evidence>
<gene>
    <name evidence="1" type="ORF">ABU614_19625</name>
</gene>
<evidence type="ECO:0000313" key="1">
    <source>
        <dbReference type="EMBL" id="XCO74562.1"/>
    </source>
</evidence>
<protein>
    <recommendedName>
        <fullName evidence="2">DUF4065 domain-containing protein</fullName>
    </recommendedName>
</protein>
<dbReference type="EMBL" id="CP159925">
    <property type="protein sequence ID" value="XCO74562.1"/>
    <property type="molecule type" value="Genomic_DNA"/>
</dbReference>
<reference evidence="1" key="1">
    <citation type="submission" date="2024-06" db="EMBL/GenBank/DDBJ databases">
        <authorList>
            <person name="Li S."/>
        </authorList>
    </citation>
    <scope>NUCLEOTIDE SEQUENCE</scope>
    <source>
        <strain evidence="1">SR10</strain>
    </source>
</reference>
<dbReference type="AlphaFoldDB" id="A0AAU8MSK1"/>
<name>A0AAU8MSK1_9GAMM</name>
<proteinExistence type="predicted"/>
<accession>A0AAU8MSK1</accession>